<evidence type="ECO:0000256" key="2">
    <source>
        <dbReference type="ARBA" id="ARBA00023125"/>
    </source>
</evidence>
<evidence type="ECO:0000313" key="7">
    <source>
        <dbReference type="Proteomes" id="UP001185927"/>
    </source>
</evidence>
<evidence type="ECO:0000256" key="1">
    <source>
        <dbReference type="ARBA" id="ARBA00023015"/>
    </source>
</evidence>
<feature type="DNA-binding region" description="H-T-H motif" evidence="4">
    <location>
        <begin position="40"/>
        <end position="59"/>
    </location>
</feature>
<evidence type="ECO:0000256" key="3">
    <source>
        <dbReference type="ARBA" id="ARBA00023163"/>
    </source>
</evidence>
<keyword evidence="2 4" id="KW-0238">DNA-binding</keyword>
<keyword evidence="7" id="KW-1185">Reference proteome</keyword>
<dbReference type="SUPFAM" id="SSF46689">
    <property type="entry name" value="Homeodomain-like"/>
    <property type="match status" value="1"/>
</dbReference>
<dbReference type="Gene3D" id="1.10.357.10">
    <property type="entry name" value="Tetracycline Repressor, domain 2"/>
    <property type="match status" value="1"/>
</dbReference>
<dbReference type="Pfam" id="PF00440">
    <property type="entry name" value="TetR_N"/>
    <property type="match status" value="1"/>
</dbReference>
<comment type="caution">
    <text evidence="6">The sequence shown here is derived from an EMBL/GenBank/DDBJ whole genome shotgun (WGS) entry which is preliminary data.</text>
</comment>
<dbReference type="InterPro" id="IPR001647">
    <property type="entry name" value="HTH_TetR"/>
</dbReference>
<sequence>MTTTPTPRPKQGRLSAAERRKKIIAAAGEVFVEQGFSGARTKEIAERAGVTEAFLYRHLASKEEMYEVSIVEPLRSGFAALAYDIQGYYDTIDEPIAFMNALNERCLRFYSEAAALQAVALYSELGNGRELYERALKPILDKIGVLIADRMGWTERGLESDLVRRAILGAQWAIGLDIMLRYRRMDLPQAAERLTLLFTSGIRRDLVES</sequence>
<dbReference type="InterPro" id="IPR050109">
    <property type="entry name" value="HTH-type_TetR-like_transc_reg"/>
</dbReference>
<dbReference type="PRINTS" id="PR00455">
    <property type="entry name" value="HTHTETR"/>
</dbReference>
<reference evidence="6 7" key="1">
    <citation type="submission" date="2023-10" db="EMBL/GenBank/DDBJ databases">
        <title>Development of a sustainable strategy for remediation of hydrocarbon-contaminated territories based on the waste exchange concept.</title>
        <authorList>
            <person name="Krivoruchko A."/>
        </authorList>
    </citation>
    <scope>NUCLEOTIDE SEQUENCE [LARGE SCALE GENOMIC DNA]</scope>
    <source>
        <strain evidence="6 7">IEGM 1203</strain>
    </source>
</reference>
<evidence type="ECO:0000256" key="4">
    <source>
        <dbReference type="PROSITE-ProRule" id="PRU00335"/>
    </source>
</evidence>
<evidence type="ECO:0000259" key="5">
    <source>
        <dbReference type="PROSITE" id="PS50977"/>
    </source>
</evidence>
<name>A0ABU4C3R5_RHOGO</name>
<accession>A0ABU4C3R5</accession>
<dbReference type="RefSeq" id="WP_317545606.1">
    <property type="nucleotide sequence ID" value="NZ_JAWLKB010000032.1"/>
</dbReference>
<dbReference type="PANTHER" id="PTHR30055:SF234">
    <property type="entry name" value="HTH-TYPE TRANSCRIPTIONAL REGULATOR BETI"/>
    <property type="match status" value="1"/>
</dbReference>
<keyword evidence="1" id="KW-0805">Transcription regulation</keyword>
<protein>
    <submittedName>
        <fullName evidence="6">Helix-turn-helix domain-containing protein</fullName>
    </submittedName>
</protein>
<proteinExistence type="predicted"/>
<dbReference type="PANTHER" id="PTHR30055">
    <property type="entry name" value="HTH-TYPE TRANSCRIPTIONAL REGULATOR RUTR"/>
    <property type="match status" value="1"/>
</dbReference>
<gene>
    <name evidence="6" type="ORF">R3Q16_31445</name>
</gene>
<organism evidence="6 7">
    <name type="scientific">Rhodococcus globerulus</name>
    <dbReference type="NCBI Taxonomy" id="33008"/>
    <lineage>
        <taxon>Bacteria</taxon>
        <taxon>Bacillati</taxon>
        <taxon>Actinomycetota</taxon>
        <taxon>Actinomycetes</taxon>
        <taxon>Mycobacteriales</taxon>
        <taxon>Nocardiaceae</taxon>
        <taxon>Rhodococcus</taxon>
    </lineage>
</organism>
<feature type="domain" description="HTH tetR-type" evidence="5">
    <location>
        <begin position="17"/>
        <end position="77"/>
    </location>
</feature>
<evidence type="ECO:0000313" key="6">
    <source>
        <dbReference type="EMBL" id="MDV6271145.1"/>
    </source>
</evidence>
<dbReference type="Proteomes" id="UP001185927">
    <property type="component" value="Unassembled WGS sequence"/>
</dbReference>
<keyword evidence="3" id="KW-0804">Transcription</keyword>
<dbReference type="EMBL" id="JAWLKB010000032">
    <property type="protein sequence ID" value="MDV6271145.1"/>
    <property type="molecule type" value="Genomic_DNA"/>
</dbReference>
<dbReference type="PROSITE" id="PS50977">
    <property type="entry name" value="HTH_TETR_2"/>
    <property type="match status" value="1"/>
</dbReference>
<dbReference type="InterPro" id="IPR009057">
    <property type="entry name" value="Homeodomain-like_sf"/>
</dbReference>